<reference evidence="2 3" key="1">
    <citation type="submission" date="2014-07" db="EMBL/GenBank/DDBJ databases">
        <title>Draft genome of Clostridium sulfidigenes 113A isolated from sediments associated with methane hydrate from Krishna Godavari basin.</title>
        <authorList>
            <person name="Honkalas V.S."/>
            <person name="Dabir A.P."/>
            <person name="Arora P."/>
            <person name="Dhakephalkar P.K."/>
        </authorList>
    </citation>
    <scope>NUCLEOTIDE SEQUENCE [LARGE SCALE GENOMIC DNA]</scope>
    <source>
        <strain evidence="2 3">113A</strain>
    </source>
</reference>
<evidence type="ECO:0008006" key="4">
    <source>
        <dbReference type="Google" id="ProtNLM"/>
    </source>
</evidence>
<evidence type="ECO:0000256" key="1">
    <source>
        <dbReference type="SAM" id="Phobius"/>
    </source>
</evidence>
<keyword evidence="1" id="KW-0472">Membrane</keyword>
<protein>
    <recommendedName>
        <fullName evidence="4">ABC transporter permease</fullName>
    </recommendedName>
</protein>
<feature type="transmembrane region" description="Helical" evidence="1">
    <location>
        <begin position="406"/>
        <end position="427"/>
    </location>
</feature>
<dbReference type="EMBL" id="JPMD01000006">
    <property type="protein sequence ID" value="KEZ87966.1"/>
    <property type="molecule type" value="Genomic_DNA"/>
</dbReference>
<keyword evidence="1" id="KW-0812">Transmembrane</keyword>
<dbReference type="Pfam" id="PF12679">
    <property type="entry name" value="ABC2_membrane_2"/>
    <property type="match status" value="1"/>
</dbReference>
<dbReference type="AlphaFoldDB" id="A0A084JG82"/>
<keyword evidence="3" id="KW-1185">Reference proteome</keyword>
<keyword evidence="1" id="KW-1133">Transmembrane helix</keyword>
<gene>
    <name evidence="2" type="ORF">IO99_03810</name>
</gene>
<dbReference type="STRING" id="318464.IO99_03810"/>
<dbReference type="eggNOG" id="ENOG50303E5">
    <property type="taxonomic scope" value="Bacteria"/>
</dbReference>
<dbReference type="GO" id="GO:0005886">
    <property type="term" value="C:plasma membrane"/>
    <property type="evidence" value="ECO:0007669"/>
    <property type="project" value="UniProtKB-SubCell"/>
</dbReference>
<accession>A0A084JG82</accession>
<dbReference type="Proteomes" id="UP000028542">
    <property type="component" value="Unassembled WGS sequence"/>
</dbReference>
<name>A0A084JG82_9CLOT</name>
<comment type="caution">
    <text evidence="2">The sequence shown here is derived from an EMBL/GenBank/DDBJ whole genome shotgun (WGS) entry which is preliminary data.</text>
</comment>
<evidence type="ECO:0000313" key="3">
    <source>
        <dbReference type="Proteomes" id="UP000028542"/>
    </source>
</evidence>
<feature type="transmembrane region" description="Helical" evidence="1">
    <location>
        <begin position="201"/>
        <end position="219"/>
    </location>
</feature>
<sequence length="439" mass="50455">MDLFKYEFKRALKKPITFLFIALIIFLGVNVYTEMSFFNSKIKYNREIPGSYDVVGGSTRSHIEGNRKFALKEQKHDVVNMLDNLVKYAEKAVDSYEKGNYKEAYKNDLILDMIHTRLFCPIDESELLKTNIIDIWNELLPEIEYDTFKSSNSEVILTADEIKGNCVQMKYRYEIYNKGIRYIDNYSLNNVTFIYNMIDKILPIIICLAVVLISFNCISDEYRLGITKNILAQPFKRNKYYITMALANFLAVFLIVVGTTLILSLFVGVISDFHSFDTPILTHINQWNTLNIKGMDLKEAYNVTLQKAYLGPVEISYNDLGKNLFNSVAFISFRKFLMQALSLFFVYTFLLTTISVFVSSIFKDKIKSLIVLIVINAIGYISSYFYTSIFNIFSMGNATKIITGSINFTLLGSFIVLFIGIFISILISTSYLKRKDITG</sequence>
<evidence type="ECO:0000313" key="2">
    <source>
        <dbReference type="EMBL" id="KEZ87966.1"/>
    </source>
</evidence>
<feature type="transmembrane region" description="Helical" evidence="1">
    <location>
        <begin position="12"/>
        <end position="32"/>
    </location>
</feature>
<organism evidence="2 3">
    <name type="scientific">Clostridium sulfidigenes</name>
    <dbReference type="NCBI Taxonomy" id="318464"/>
    <lineage>
        <taxon>Bacteria</taxon>
        <taxon>Bacillati</taxon>
        <taxon>Bacillota</taxon>
        <taxon>Clostridia</taxon>
        <taxon>Eubacteriales</taxon>
        <taxon>Clostridiaceae</taxon>
        <taxon>Clostridium</taxon>
    </lineage>
</organism>
<feature type="transmembrane region" description="Helical" evidence="1">
    <location>
        <begin position="369"/>
        <end position="386"/>
    </location>
</feature>
<feature type="transmembrane region" description="Helical" evidence="1">
    <location>
        <begin position="336"/>
        <end position="362"/>
    </location>
</feature>
<proteinExistence type="predicted"/>
<dbReference type="RefSeq" id="WP_035130430.1">
    <property type="nucleotide sequence ID" value="NZ_JPMD01000006.1"/>
</dbReference>
<dbReference type="GO" id="GO:0140359">
    <property type="term" value="F:ABC-type transporter activity"/>
    <property type="evidence" value="ECO:0007669"/>
    <property type="project" value="InterPro"/>
</dbReference>
<feature type="transmembrane region" description="Helical" evidence="1">
    <location>
        <begin position="240"/>
        <end position="270"/>
    </location>
</feature>